<dbReference type="Gene3D" id="2.30.42.10">
    <property type="match status" value="1"/>
</dbReference>
<dbReference type="CDD" id="cd02972">
    <property type="entry name" value="DsbA_family"/>
    <property type="match status" value="1"/>
</dbReference>
<feature type="region of interest" description="Disordered" evidence="6">
    <location>
        <begin position="17"/>
        <end position="38"/>
    </location>
</feature>
<organism evidence="8 9">
    <name type="scientific">Litoribacillus peritrichatus</name>
    <dbReference type="NCBI Taxonomy" id="718191"/>
    <lineage>
        <taxon>Bacteria</taxon>
        <taxon>Pseudomonadati</taxon>
        <taxon>Pseudomonadota</taxon>
        <taxon>Gammaproteobacteria</taxon>
        <taxon>Oceanospirillales</taxon>
        <taxon>Oceanospirillaceae</taxon>
        <taxon>Litoribacillus</taxon>
    </lineage>
</organism>
<evidence type="ECO:0000256" key="2">
    <source>
        <dbReference type="ARBA" id="ARBA00022729"/>
    </source>
</evidence>
<feature type="compositionally biased region" description="Polar residues" evidence="6">
    <location>
        <begin position="18"/>
        <end position="34"/>
    </location>
</feature>
<proteinExistence type="inferred from homology"/>
<dbReference type="Gene3D" id="3.40.30.10">
    <property type="entry name" value="Glutaredoxin"/>
    <property type="match status" value="1"/>
</dbReference>
<evidence type="ECO:0000256" key="1">
    <source>
        <dbReference type="ARBA" id="ARBA00005791"/>
    </source>
</evidence>
<dbReference type="Gene3D" id="2.30.30.830">
    <property type="match status" value="1"/>
</dbReference>
<dbReference type="PANTHER" id="PTHR13887:SF14">
    <property type="entry name" value="DISULFIDE BOND FORMATION PROTEIN D"/>
    <property type="match status" value="1"/>
</dbReference>
<evidence type="ECO:0000313" key="8">
    <source>
        <dbReference type="EMBL" id="GAA3925635.1"/>
    </source>
</evidence>
<feature type="compositionally biased region" description="Basic and acidic residues" evidence="6">
    <location>
        <begin position="393"/>
        <end position="410"/>
    </location>
</feature>
<comment type="similarity">
    <text evidence="1">Belongs to the thioredoxin family. DsbA subfamily.</text>
</comment>
<protein>
    <recommendedName>
        <fullName evidence="7">Thioredoxin domain-containing protein</fullName>
    </recommendedName>
</protein>
<evidence type="ECO:0000256" key="4">
    <source>
        <dbReference type="ARBA" id="ARBA00023157"/>
    </source>
</evidence>
<feature type="region of interest" description="Disordered" evidence="6">
    <location>
        <begin position="388"/>
        <end position="432"/>
    </location>
</feature>
<evidence type="ECO:0000256" key="5">
    <source>
        <dbReference type="ARBA" id="ARBA00023284"/>
    </source>
</evidence>
<dbReference type="EMBL" id="BAABBN010000007">
    <property type="protein sequence ID" value="GAA3925635.1"/>
    <property type="molecule type" value="Genomic_DNA"/>
</dbReference>
<accession>A0ABP7MLR4</accession>
<dbReference type="InterPro" id="IPR036034">
    <property type="entry name" value="PDZ_sf"/>
</dbReference>
<dbReference type="PANTHER" id="PTHR13887">
    <property type="entry name" value="GLUTATHIONE S-TRANSFERASE KAPPA"/>
    <property type="match status" value="1"/>
</dbReference>
<evidence type="ECO:0000259" key="7">
    <source>
        <dbReference type="PROSITE" id="PS51352"/>
    </source>
</evidence>
<keyword evidence="3" id="KW-0560">Oxidoreductase</keyword>
<dbReference type="SUPFAM" id="SSF109998">
    <property type="entry name" value="Triger factor/SurA peptide-binding domain-like"/>
    <property type="match status" value="1"/>
</dbReference>
<dbReference type="SUPFAM" id="SSF50156">
    <property type="entry name" value="PDZ domain-like"/>
    <property type="match status" value="1"/>
</dbReference>
<dbReference type="SUPFAM" id="SSF52833">
    <property type="entry name" value="Thioredoxin-like"/>
    <property type="match status" value="1"/>
</dbReference>
<gene>
    <name evidence="8" type="ORF">GCM10022277_22140</name>
</gene>
<dbReference type="InterPro" id="IPR012336">
    <property type="entry name" value="Thioredoxin-like_fold"/>
</dbReference>
<dbReference type="PROSITE" id="PS51352">
    <property type="entry name" value="THIOREDOXIN_2"/>
    <property type="match status" value="1"/>
</dbReference>
<evidence type="ECO:0000256" key="3">
    <source>
        <dbReference type="ARBA" id="ARBA00023002"/>
    </source>
</evidence>
<keyword evidence="2" id="KW-0732">Signal</keyword>
<keyword evidence="5" id="KW-0676">Redox-active center</keyword>
<dbReference type="InterPro" id="IPR027304">
    <property type="entry name" value="Trigger_fact/SurA_dom_sf"/>
</dbReference>
<sequence>MITLTGCKSEVVPHDEQVQLNTSPAEEASISSDSNGRHVSEIQTNKTVVAIVNDYPIQQADVDQKIRLQLHDLEWQKYQLRRQALSALITETIDDDTRSTPATTDEQADVSILLKPPIPPKVTLPDNKLPPQNEGTTPLTVSVFCSFQSPHCARMQPVFRALVNAYPHQISLQHYDYPLSFHRNARPAANAARCANEQNKFWSFSSALYARQNDLNNARYLLIADQLGMNHQDFRQCIEGLNYRHDIEQDVATGEALGLSNAPVTFINGLYIKGPADLNTLRFYADHALQTLPADTARHHSSLIKHSSPIKSQLPLRLLAISVSNKKDQSSVVMEHVKYQQSRRFYQNDTIDLVTNTEIQLVAIEPKRIIINHQGRLEFLMLSGQSDLSKGPSHVEGDNAVKSSPDHDSVRTNSSNQTASQTDGPTFNEGHRELPRTAITPLSRDWLDQQLVNQSQLEQHFQPAEHQVEGQHLLKLEQVAQQEFYQTLGLQDGDVVLRVNDKWLHDSQNTLWDTLSQQNEITVQLMRQGLPVRLDYAVE</sequence>
<dbReference type="Pfam" id="PF13462">
    <property type="entry name" value="Thioredoxin_4"/>
    <property type="match status" value="1"/>
</dbReference>
<comment type="caution">
    <text evidence="8">The sequence shown here is derived from an EMBL/GenBank/DDBJ whole genome shotgun (WGS) entry which is preliminary data.</text>
</comment>
<reference evidence="9" key="1">
    <citation type="journal article" date="2019" name="Int. J. Syst. Evol. Microbiol.">
        <title>The Global Catalogue of Microorganisms (GCM) 10K type strain sequencing project: providing services to taxonomists for standard genome sequencing and annotation.</title>
        <authorList>
            <consortium name="The Broad Institute Genomics Platform"/>
            <consortium name="The Broad Institute Genome Sequencing Center for Infectious Disease"/>
            <person name="Wu L."/>
            <person name="Ma J."/>
        </authorList>
    </citation>
    <scope>NUCLEOTIDE SEQUENCE [LARGE SCALE GENOMIC DNA]</scope>
    <source>
        <strain evidence="9">JCM 17551</strain>
    </source>
</reference>
<name>A0ABP7MLR4_9GAMM</name>
<keyword evidence="9" id="KW-1185">Reference proteome</keyword>
<dbReference type="Proteomes" id="UP001501565">
    <property type="component" value="Unassembled WGS sequence"/>
</dbReference>
<dbReference type="InterPro" id="IPR036249">
    <property type="entry name" value="Thioredoxin-like_sf"/>
</dbReference>
<dbReference type="InterPro" id="IPR013766">
    <property type="entry name" value="Thioredoxin_domain"/>
</dbReference>
<evidence type="ECO:0000313" key="9">
    <source>
        <dbReference type="Proteomes" id="UP001501565"/>
    </source>
</evidence>
<evidence type="ECO:0000256" key="6">
    <source>
        <dbReference type="SAM" id="MobiDB-lite"/>
    </source>
</evidence>
<feature type="compositionally biased region" description="Polar residues" evidence="6">
    <location>
        <begin position="411"/>
        <end position="425"/>
    </location>
</feature>
<feature type="domain" description="Thioredoxin" evidence="7">
    <location>
        <begin position="118"/>
        <end position="243"/>
    </location>
</feature>
<keyword evidence="4" id="KW-1015">Disulfide bond</keyword>